<dbReference type="Proteomes" id="UP000291659">
    <property type="component" value="Unassembled WGS sequence"/>
</dbReference>
<keyword evidence="2 5" id="KW-0812">Transmembrane</keyword>
<dbReference type="EMBL" id="SIOX01000001">
    <property type="protein sequence ID" value="TAX80504.1"/>
    <property type="molecule type" value="Genomic_DNA"/>
</dbReference>
<evidence type="ECO:0000313" key="6">
    <source>
        <dbReference type="EMBL" id="TAX80504.1"/>
    </source>
</evidence>
<organism evidence="6 7">
    <name type="scientific">Rhizobium ruizarguesonis</name>
    <dbReference type="NCBI Taxonomy" id="2081791"/>
    <lineage>
        <taxon>Bacteria</taxon>
        <taxon>Pseudomonadati</taxon>
        <taxon>Pseudomonadota</taxon>
        <taxon>Alphaproteobacteria</taxon>
        <taxon>Hyphomicrobiales</taxon>
        <taxon>Rhizobiaceae</taxon>
        <taxon>Rhizobium/Agrobacterium group</taxon>
        <taxon>Rhizobium</taxon>
    </lineage>
</organism>
<feature type="transmembrane region" description="Helical" evidence="5">
    <location>
        <begin position="63"/>
        <end position="81"/>
    </location>
</feature>
<protein>
    <recommendedName>
        <fullName evidence="8">DoxX family protein</fullName>
    </recommendedName>
</protein>
<dbReference type="InterPro" id="IPR032808">
    <property type="entry name" value="DoxX"/>
</dbReference>
<evidence type="ECO:0000256" key="1">
    <source>
        <dbReference type="ARBA" id="ARBA00004141"/>
    </source>
</evidence>
<keyword evidence="7" id="KW-1185">Reference proteome</keyword>
<evidence type="ECO:0000256" key="4">
    <source>
        <dbReference type="ARBA" id="ARBA00023136"/>
    </source>
</evidence>
<name>A0ABY1X5M6_9HYPH</name>
<proteinExistence type="predicted"/>
<comment type="subcellular location">
    <subcellularLocation>
        <location evidence="1">Membrane</location>
        <topology evidence="1">Multi-pass membrane protein</topology>
    </subcellularLocation>
</comment>
<reference evidence="6 7" key="1">
    <citation type="submission" date="2019-02" db="EMBL/GenBank/DDBJ databases">
        <title>The genomic architecture of introgression among sibling species of bacteria.</title>
        <authorList>
            <person name="Cavassim M.I.A."/>
            <person name="Moeskjaer S."/>
            <person name="Moslemi C."/>
            <person name="Fields B."/>
            <person name="Bachmann A."/>
            <person name="Vilhjalmsson B."/>
            <person name="Schierup M.H."/>
            <person name="Young J.P.W."/>
            <person name="Andersen S.U."/>
        </authorList>
    </citation>
    <scope>NUCLEOTIDE SEQUENCE [LARGE SCALE GENOMIC DNA]</scope>
    <source>
        <strain evidence="6 7">SM141A</strain>
    </source>
</reference>
<keyword evidence="3 5" id="KW-1133">Transmembrane helix</keyword>
<evidence type="ECO:0000256" key="2">
    <source>
        <dbReference type="ARBA" id="ARBA00022692"/>
    </source>
</evidence>
<accession>A0ABY1X5M6</accession>
<gene>
    <name evidence="6" type="ORF">ELH98_05275</name>
</gene>
<feature type="transmembrane region" description="Helical" evidence="5">
    <location>
        <begin position="38"/>
        <end position="58"/>
    </location>
</feature>
<evidence type="ECO:0008006" key="8">
    <source>
        <dbReference type="Google" id="ProtNLM"/>
    </source>
</evidence>
<keyword evidence="4 5" id="KW-0472">Membrane</keyword>
<feature type="transmembrane region" description="Helical" evidence="5">
    <location>
        <begin position="87"/>
        <end position="105"/>
    </location>
</feature>
<dbReference type="RefSeq" id="WP_130696785.1">
    <property type="nucleotide sequence ID" value="NZ_SINW01000001.1"/>
</dbReference>
<sequence>MVHVLSIWFLVVAFTGAGLVNAIGTSGTRSDFARWGYPRWWGIVTGGLEISSAVLIALPVSRFVGVALGAVIIAAAVFTVLRHRDHAHLAPLSVFVTLIAVAAIARPARRC</sequence>
<comment type="caution">
    <text evidence="6">The sequence shown here is derived from an EMBL/GenBank/DDBJ whole genome shotgun (WGS) entry which is preliminary data.</text>
</comment>
<evidence type="ECO:0000313" key="7">
    <source>
        <dbReference type="Proteomes" id="UP000291659"/>
    </source>
</evidence>
<evidence type="ECO:0000256" key="3">
    <source>
        <dbReference type="ARBA" id="ARBA00022989"/>
    </source>
</evidence>
<evidence type="ECO:0000256" key="5">
    <source>
        <dbReference type="SAM" id="Phobius"/>
    </source>
</evidence>
<dbReference type="Pfam" id="PF13564">
    <property type="entry name" value="DoxX_2"/>
    <property type="match status" value="1"/>
</dbReference>